<evidence type="ECO:0000256" key="2">
    <source>
        <dbReference type="ARBA" id="ARBA00004586"/>
    </source>
</evidence>
<proteinExistence type="predicted"/>
<feature type="transmembrane region" description="Helical" evidence="9">
    <location>
        <begin position="197"/>
        <end position="219"/>
    </location>
</feature>
<feature type="transmembrane region" description="Helical" evidence="9">
    <location>
        <begin position="330"/>
        <end position="347"/>
    </location>
</feature>
<evidence type="ECO:0000256" key="8">
    <source>
        <dbReference type="ARBA" id="ARBA00023136"/>
    </source>
</evidence>
<comment type="subcellular location">
    <subcellularLocation>
        <location evidence="1">Endomembrane system</location>
        <topology evidence="1">Multi-pass membrane protein</topology>
    </subcellularLocation>
    <subcellularLocation>
        <location evidence="2">Endoplasmic reticulum membrane</location>
    </subcellularLocation>
</comment>
<protein>
    <submittedName>
        <fullName evidence="10">Phosphatidylinositol glycan, class B</fullName>
    </submittedName>
</protein>
<sequence length="474" mass="54965">MKDMSYKIVTLFAIFVYAIAAVFSEGYYHPDEHFQILEFAAYKLGHVEEFQLPWEFNEAIRSSFMPWIAFMIMKIVANPYTVTLILRLLTTALAIFAIDRFFRATSKLLPVHVLLVYQLLSYFLWFLPFINVRFSAETWSGLLFLWAVSYIYEDKGAAAIVGILCGFAFLARFQAGIMFAGLFSWLFFIGKWQAKKLLIIGVSFAGILLTGVWLDYLFYDSFTLTAINYFNINIVRNVASQFGTMSWSAFLAETIIACIWPVGILIYIAVMIVAYRKPASLLLWCIIPLSLVHFIIMHKEVRFLFPIANFLPFLILTAFYSLQRIMITRIVFWGLSAINIIALITIICYKPSEGRIAMTRYIYTHMDRSARIYFLEGDNPFQPYNFLTQSFYDIPALHFTTLASYSNLKDEDFNRADGLIIRYRVIKDTGLIRHIERLHLKVVKAGNYNWISTIKKAYYGKLFNDDGYVLLMKE</sequence>
<dbReference type="Proteomes" id="UP001326715">
    <property type="component" value="Chromosome"/>
</dbReference>
<dbReference type="GO" id="GO:0000030">
    <property type="term" value="F:mannosyltransferase activity"/>
    <property type="evidence" value="ECO:0007669"/>
    <property type="project" value="TreeGrafter"/>
</dbReference>
<organism evidence="10 12">
    <name type="scientific">Chitinophaga sancti</name>
    <dbReference type="NCBI Taxonomy" id="1004"/>
    <lineage>
        <taxon>Bacteria</taxon>
        <taxon>Pseudomonadati</taxon>
        <taxon>Bacteroidota</taxon>
        <taxon>Chitinophagia</taxon>
        <taxon>Chitinophagales</taxon>
        <taxon>Chitinophagaceae</taxon>
        <taxon>Chitinophaga</taxon>
    </lineage>
</organism>
<feature type="transmembrane region" description="Helical" evidence="9">
    <location>
        <begin position="281"/>
        <end position="297"/>
    </location>
</feature>
<dbReference type="AlphaFoldDB" id="A0A1K1QNI3"/>
<evidence type="ECO:0000313" key="12">
    <source>
        <dbReference type="Proteomes" id="UP000183788"/>
    </source>
</evidence>
<evidence type="ECO:0000313" key="13">
    <source>
        <dbReference type="Proteomes" id="UP001326715"/>
    </source>
</evidence>
<name>A0A1K1QNI3_9BACT</name>
<accession>A0A1K1QNI3</accession>
<keyword evidence="8 9" id="KW-0472">Membrane</keyword>
<evidence type="ECO:0000256" key="1">
    <source>
        <dbReference type="ARBA" id="ARBA00004127"/>
    </source>
</evidence>
<evidence type="ECO:0000256" key="7">
    <source>
        <dbReference type="ARBA" id="ARBA00022989"/>
    </source>
</evidence>
<dbReference type="Pfam" id="PF03901">
    <property type="entry name" value="Glyco_transf_22"/>
    <property type="match status" value="1"/>
</dbReference>
<feature type="transmembrane region" description="Helical" evidence="9">
    <location>
        <begin position="250"/>
        <end position="274"/>
    </location>
</feature>
<evidence type="ECO:0000256" key="4">
    <source>
        <dbReference type="ARBA" id="ARBA00022679"/>
    </source>
</evidence>
<dbReference type="OrthoDB" id="620676at2"/>
<dbReference type="RefSeq" id="WP_072361481.1">
    <property type="nucleotide sequence ID" value="NZ_CP139972.1"/>
</dbReference>
<dbReference type="STRING" id="1004.SAMN05661012_02971"/>
<feature type="transmembrane region" description="Helical" evidence="9">
    <location>
        <begin position="303"/>
        <end position="323"/>
    </location>
</feature>
<dbReference type="GO" id="GO:0012505">
    <property type="term" value="C:endomembrane system"/>
    <property type="evidence" value="ECO:0007669"/>
    <property type="project" value="UniProtKB-SubCell"/>
</dbReference>
<feature type="transmembrane region" description="Helical" evidence="9">
    <location>
        <begin position="158"/>
        <end position="185"/>
    </location>
</feature>
<keyword evidence="6" id="KW-0256">Endoplasmic reticulum</keyword>
<keyword evidence="13" id="KW-1185">Reference proteome</keyword>
<dbReference type="PANTHER" id="PTHR22760">
    <property type="entry name" value="GLYCOSYLTRANSFERASE"/>
    <property type="match status" value="1"/>
</dbReference>
<evidence type="ECO:0000313" key="11">
    <source>
        <dbReference type="EMBL" id="WQG89312.1"/>
    </source>
</evidence>
<keyword evidence="4" id="KW-0808">Transferase</keyword>
<evidence type="ECO:0000256" key="6">
    <source>
        <dbReference type="ARBA" id="ARBA00022824"/>
    </source>
</evidence>
<evidence type="ECO:0000256" key="3">
    <source>
        <dbReference type="ARBA" id="ARBA00022676"/>
    </source>
</evidence>
<evidence type="ECO:0000256" key="9">
    <source>
        <dbReference type="SAM" id="Phobius"/>
    </source>
</evidence>
<evidence type="ECO:0000256" key="5">
    <source>
        <dbReference type="ARBA" id="ARBA00022692"/>
    </source>
</evidence>
<keyword evidence="3" id="KW-0328">Glycosyltransferase</keyword>
<keyword evidence="5 9" id="KW-0812">Transmembrane</keyword>
<dbReference type="EMBL" id="FPIZ01000008">
    <property type="protein sequence ID" value="SFW61498.1"/>
    <property type="molecule type" value="Genomic_DNA"/>
</dbReference>
<keyword evidence="7 9" id="KW-1133">Transmembrane helix</keyword>
<reference evidence="11 13" key="2">
    <citation type="submission" date="2023-11" db="EMBL/GenBank/DDBJ databases">
        <title>MicrobeMod: A computational toolkit for identifying prokaryotic methylation and restriction-modification with nanopore sequencing.</title>
        <authorList>
            <person name="Crits-Christoph A."/>
            <person name="Kang S.C."/>
            <person name="Lee H."/>
            <person name="Ostrov N."/>
        </authorList>
    </citation>
    <scope>NUCLEOTIDE SEQUENCE [LARGE SCALE GENOMIC DNA]</scope>
    <source>
        <strain evidence="11 13">ATCC 23090</strain>
    </source>
</reference>
<dbReference type="InterPro" id="IPR005599">
    <property type="entry name" value="GPI_mannosylTrfase"/>
</dbReference>
<feature type="transmembrane region" description="Helical" evidence="9">
    <location>
        <begin position="108"/>
        <end position="127"/>
    </location>
</feature>
<reference evidence="10 12" key="1">
    <citation type="submission" date="2016-11" db="EMBL/GenBank/DDBJ databases">
        <authorList>
            <person name="Jaros S."/>
            <person name="Januszkiewicz K."/>
            <person name="Wedrychowicz H."/>
        </authorList>
    </citation>
    <scope>NUCLEOTIDE SEQUENCE [LARGE SCALE GENOMIC DNA]</scope>
    <source>
        <strain evidence="10 12">DSM 784</strain>
    </source>
</reference>
<dbReference type="EMBL" id="CP140154">
    <property type="protein sequence ID" value="WQG89312.1"/>
    <property type="molecule type" value="Genomic_DNA"/>
</dbReference>
<evidence type="ECO:0000313" key="10">
    <source>
        <dbReference type="EMBL" id="SFW61498.1"/>
    </source>
</evidence>
<gene>
    <name evidence="10" type="ORF">SAMN05661012_02971</name>
    <name evidence="11" type="ORF">SR876_30745</name>
</gene>
<dbReference type="Proteomes" id="UP000183788">
    <property type="component" value="Unassembled WGS sequence"/>
</dbReference>